<keyword evidence="2" id="KW-1185">Reference proteome</keyword>
<gene>
    <name evidence="1" type="ORF">C1H46_035387</name>
</gene>
<protein>
    <submittedName>
        <fullName evidence="1">Uncharacterized protein</fullName>
    </submittedName>
</protein>
<name>A0A540KXX0_MALBA</name>
<dbReference type="EMBL" id="VIEB01000876">
    <property type="protein sequence ID" value="TQD79070.1"/>
    <property type="molecule type" value="Genomic_DNA"/>
</dbReference>
<evidence type="ECO:0000313" key="2">
    <source>
        <dbReference type="Proteomes" id="UP000315295"/>
    </source>
</evidence>
<organism evidence="1 2">
    <name type="scientific">Malus baccata</name>
    <name type="common">Siberian crab apple</name>
    <name type="synonym">Pyrus baccata</name>
    <dbReference type="NCBI Taxonomy" id="106549"/>
    <lineage>
        <taxon>Eukaryota</taxon>
        <taxon>Viridiplantae</taxon>
        <taxon>Streptophyta</taxon>
        <taxon>Embryophyta</taxon>
        <taxon>Tracheophyta</taxon>
        <taxon>Spermatophyta</taxon>
        <taxon>Magnoliopsida</taxon>
        <taxon>eudicotyledons</taxon>
        <taxon>Gunneridae</taxon>
        <taxon>Pentapetalae</taxon>
        <taxon>rosids</taxon>
        <taxon>fabids</taxon>
        <taxon>Rosales</taxon>
        <taxon>Rosaceae</taxon>
        <taxon>Amygdaloideae</taxon>
        <taxon>Maleae</taxon>
        <taxon>Malus</taxon>
    </lineage>
</organism>
<reference evidence="1 2" key="1">
    <citation type="journal article" date="2019" name="G3 (Bethesda)">
        <title>Sequencing of a Wild Apple (Malus baccata) Genome Unravels the Differences Between Cultivated and Wild Apple Species Regarding Disease Resistance and Cold Tolerance.</title>
        <authorList>
            <person name="Chen X."/>
        </authorList>
    </citation>
    <scope>NUCLEOTIDE SEQUENCE [LARGE SCALE GENOMIC DNA]</scope>
    <source>
        <strain evidence="2">cv. Shandingzi</strain>
        <tissue evidence="1">Leaves</tissue>
    </source>
</reference>
<proteinExistence type="predicted"/>
<sequence>MPPTAPLVDSSSDCAELGPVGSFLASSDFSSTASVMVRQHYNPTASQPLVVEEADCEAPDILIA</sequence>
<accession>A0A540KXX0</accession>
<comment type="caution">
    <text evidence="1">The sequence shown here is derived from an EMBL/GenBank/DDBJ whole genome shotgun (WGS) entry which is preliminary data.</text>
</comment>
<dbReference type="AlphaFoldDB" id="A0A540KXX0"/>
<evidence type="ECO:0000313" key="1">
    <source>
        <dbReference type="EMBL" id="TQD79070.1"/>
    </source>
</evidence>
<dbReference type="Proteomes" id="UP000315295">
    <property type="component" value="Unassembled WGS sequence"/>
</dbReference>